<dbReference type="Gene3D" id="1.10.1380.10">
    <property type="entry name" value="Neutral endopeptidase , domain2"/>
    <property type="match status" value="1"/>
</dbReference>
<feature type="domain" description="Peptidase M13 N-terminal" evidence="8">
    <location>
        <begin position="16"/>
        <end position="377"/>
    </location>
</feature>
<dbReference type="GO" id="GO:0004222">
    <property type="term" value="F:metalloendopeptidase activity"/>
    <property type="evidence" value="ECO:0007669"/>
    <property type="project" value="InterPro"/>
</dbReference>
<dbReference type="Pfam" id="PF01431">
    <property type="entry name" value="Peptidase_M13"/>
    <property type="match status" value="1"/>
</dbReference>
<evidence type="ECO:0000256" key="6">
    <source>
        <dbReference type="ARBA" id="ARBA00023049"/>
    </source>
</evidence>
<evidence type="ECO:0000256" key="5">
    <source>
        <dbReference type="ARBA" id="ARBA00022833"/>
    </source>
</evidence>
<keyword evidence="2" id="KW-0645">Protease</keyword>
<dbReference type="PANTHER" id="PTHR11733:SF208">
    <property type="entry name" value="PEPTIDASE M13 C-TERMINAL DOMAIN-CONTAINING PROTEIN"/>
    <property type="match status" value="1"/>
</dbReference>
<evidence type="ECO:0000256" key="4">
    <source>
        <dbReference type="ARBA" id="ARBA00022801"/>
    </source>
</evidence>
<keyword evidence="5" id="KW-0862">Zinc</keyword>
<dbReference type="PRINTS" id="PR00786">
    <property type="entry name" value="NEPRILYSIN"/>
</dbReference>
<dbReference type="Gene3D" id="3.40.390.10">
    <property type="entry name" value="Collagenase (Catalytic Domain)"/>
    <property type="match status" value="1"/>
</dbReference>
<dbReference type="Pfam" id="PF05649">
    <property type="entry name" value="Peptidase_M13_N"/>
    <property type="match status" value="1"/>
</dbReference>
<dbReference type="GO" id="GO:0005886">
    <property type="term" value="C:plasma membrane"/>
    <property type="evidence" value="ECO:0007669"/>
    <property type="project" value="TreeGrafter"/>
</dbReference>
<dbReference type="InterPro" id="IPR008753">
    <property type="entry name" value="Peptidase_M13_N"/>
</dbReference>
<evidence type="ECO:0000256" key="3">
    <source>
        <dbReference type="ARBA" id="ARBA00022723"/>
    </source>
</evidence>
<dbReference type="CDD" id="cd08662">
    <property type="entry name" value="M13"/>
    <property type="match status" value="1"/>
</dbReference>
<sequence>MYQKILIPPYDIKINPGDNFYLYVNNNWLNKINVPNYLSSYSVNEEIENNINIDLFSILDDCEKNNDNEKNDFKTLIGNFILSSKSSKSVSLNYLLSKIQNLNTIKTIDDIGEVLGYLCKHKINTLLETYLILERTKENKSIYTLVLNQGVLGLPDKYYYLNNLNVYQELCKHLSKLLKIDDISNSVILESFFSKYLNDTVTGELYEGNELLKEFPTFPWKSFFISYGIENFEKYIFRIEAIEWIRLLEKSFKLFPIEDFKQLFIFNMILHALPYLPEPFNTLNYQFFEKSLNGQKKKISQKHLTLLLCKEYISVPLSILYKEKFLKLSLKTKATKFIESIRKSSIEQIETNIWLQKKTKKEAVEKIKNMVLSIGWPEKYPKYNLSVINKNNLLENIYTLSSASVKEDIELLNKESKPGVTWKEPSFIVNAYYYNEINEFIIPAGTLFYPFFGDNCSLGWNYGGLGAVIGHEMIHAFDNDGKEYDEYGIRRKWWLSKDDYYYKIYSKKLIHLFNSSKIYDNHINGEKTLNENIADLGGLSVALEALKKEIKLYDKKKEKYELQQFFLSYAVSWRTKDEKKRVLENLITDVHSPPELRVNNIVNQFDEWYEVFDIKVGNKMFIEPHKRIRVF</sequence>
<keyword evidence="4" id="KW-0378">Hydrolase</keyword>
<dbReference type="SUPFAM" id="SSF55486">
    <property type="entry name" value="Metalloproteases ('zincins'), catalytic domain"/>
    <property type="match status" value="1"/>
</dbReference>
<proteinExistence type="predicted"/>
<evidence type="ECO:0000313" key="9">
    <source>
        <dbReference type="EMBL" id="QHT91310.1"/>
    </source>
</evidence>
<name>A0A6C0IF84_9ZZZZ</name>
<reference evidence="9" key="1">
    <citation type="journal article" date="2020" name="Nature">
        <title>Giant virus diversity and host interactions through global metagenomics.</title>
        <authorList>
            <person name="Schulz F."/>
            <person name="Roux S."/>
            <person name="Paez-Espino D."/>
            <person name="Jungbluth S."/>
            <person name="Walsh D.A."/>
            <person name="Denef V.J."/>
            <person name="McMahon K.D."/>
            <person name="Konstantinidis K.T."/>
            <person name="Eloe-Fadrosh E.A."/>
            <person name="Kyrpides N.C."/>
            <person name="Woyke T."/>
        </authorList>
    </citation>
    <scope>NUCLEOTIDE SEQUENCE</scope>
    <source>
        <strain evidence="9">GVMAG-M-3300023184-77</strain>
    </source>
</reference>
<evidence type="ECO:0008006" key="10">
    <source>
        <dbReference type="Google" id="ProtNLM"/>
    </source>
</evidence>
<organism evidence="9">
    <name type="scientific">viral metagenome</name>
    <dbReference type="NCBI Taxonomy" id="1070528"/>
    <lineage>
        <taxon>unclassified sequences</taxon>
        <taxon>metagenomes</taxon>
        <taxon>organismal metagenomes</taxon>
    </lineage>
</organism>
<accession>A0A6C0IF84</accession>
<comment type="cofactor">
    <cofactor evidence="1">
        <name>Zn(2+)</name>
        <dbReference type="ChEBI" id="CHEBI:29105"/>
    </cofactor>
</comment>
<dbReference type="InterPro" id="IPR042089">
    <property type="entry name" value="Peptidase_M13_dom_2"/>
</dbReference>
<dbReference type="PANTHER" id="PTHR11733">
    <property type="entry name" value="ZINC METALLOPROTEASE FAMILY M13 NEPRILYSIN-RELATED"/>
    <property type="match status" value="1"/>
</dbReference>
<dbReference type="InterPro" id="IPR000718">
    <property type="entry name" value="Peptidase_M13"/>
</dbReference>
<dbReference type="PROSITE" id="PS51885">
    <property type="entry name" value="NEPRILYSIN"/>
    <property type="match status" value="1"/>
</dbReference>
<dbReference type="InterPro" id="IPR024079">
    <property type="entry name" value="MetalloPept_cat_dom_sf"/>
</dbReference>
<keyword evidence="3" id="KW-0479">Metal-binding</keyword>
<protein>
    <recommendedName>
        <fullName evidence="10">Peptidase M13 C-terminal domain-containing protein</fullName>
    </recommendedName>
</protein>
<dbReference type="EMBL" id="MN740165">
    <property type="protein sequence ID" value="QHT91310.1"/>
    <property type="molecule type" value="Genomic_DNA"/>
</dbReference>
<dbReference type="InterPro" id="IPR018497">
    <property type="entry name" value="Peptidase_M13_C"/>
</dbReference>
<dbReference type="AlphaFoldDB" id="A0A6C0IF84"/>
<feature type="domain" description="Peptidase M13 C-terminal" evidence="7">
    <location>
        <begin position="430"/>
        <end position="628"/>
    </location>
</feature>
<evidence type="ECO:0000256" key="1">
    <source>
        <dbReference type="ARBA" id="ARBA00001947"/>
    </source>
</evidence>
<evidence type="ECO:0000259" key="8">
    <source>
        <dbReference type="Pfam" id="PF05649"/>
    </source>
</evidence>
<evidence type="ECO:0000259" key="7">
    <source>
        <dbReference type="Pfam" id="PF01431"/>
    </source>
</evidence>
<keyword evidence="6" id="KW-0482">Metalloprotease</keyword>
<dbReference type="GO" id="GO:0046872">
    <property type="term" value="F:metal ion binding"/>
    <property type="evidence" value="ECO:0007669"/>
    <property type="project" value="UniProtKB-KW"/>
</dbReference>
<dbReference type="GO" id="GO:0016485">
    <property type="term" value="P:protein processing"/>
    <property type="evidence" value="ECO:0007669"/>
    <property type="project" value="TreeGrafter"/>
</dbReference>
<evidence type="ECO:0000256" key="2">
    <source>
        <dbReference type="ARBA" id="ARBA00022670"/>
    </source>
</evidence>